<accession>A0A0A9G1Q0</accession>
<dbReference type="EMBL" id="GBRH01183358">
    <property type="protein sequence ID" value="JAE14538.1"/>
    <property type="molecule type" value="Transcribed_RNA"/>
</dbReference>
<evidence type="ECO:0000256" key="1">
    <source>
        <dbReference type="SAM" id="MobiDB-lite"/>
    </source>
</evidence>
<proteinExistence type="predicted"/>
<dbReference type="AlphaFoldDB" id="A0A0A9G1Q0"/>
<organism evidence="2">
    <name type="scientific">Arundo donax</name>
    <name type="common">Giant reed</name>
    <name type="synonym">Donax arundinaceus</name>
    <dbReference type="NCBI Taxonomy" id="35708"/>
    <lineage>
        <taxon>Eukaryota</taxon>
        <taxon>Viridiplantae</taxon>
        <taxon>Streptophyta</taxon>
        <taxon>Embryophyta</taxon>
        <taxon>Tracheophyta</taxon>
        <taxon>Spermatophyta</taxon>
        <taxon>Magnoliopsida</taxon>
        <taxon>Liliopsida</taxon>
        <taxon>Poales</taxon>
        <taxon>Poaceae</taxon>
        <taxon>PACMAD clade</taxon>
        <taxon>Arundinoideae</taxon>
        <taxon>Arundineae</taxon>
        <taxon>Arundo</taxon>
    </lineage>
</organism>
<feature type="region of interest" description="Disordered" evidence="1">
    <location>
        <begin position="1"/>
        <end position="35"/>
    </location>
</feature>
<reference evidence="2" key="1">
    <citation type="submission" date="2014-09" db="EMBL/GenBank/DDBJ databases">
        <authorList>
            <person name="Magalhaes I.L.F."/>
            <person name="Oliveira U."/>
            <person name="Santos F.R."/>
            <person name="Vidigal T.H.D.A."/>
            <person name="Brescovit A.D."/>
            <person name="Santos A.J."/>
        </authorList>
    </citation>
    <scope>NUCLEOTIDE SEQUENCE</scope>
    <source>
        <tissue evidence="2">Shoot tissue taken approximately 20 cm above the soil surface</tissue>
    </source>
</reference>
<name>A0A0A9G1Q0_ARUDO</name>
<protein>
    <submittedName>
        <fullName evidence="2">Uncharacterized protein</fullName>
    </submittedName>
</protein>
<evidence type="ECO:0000313" key="2">
    <source>
        <dbReference type="EMBL" id="JAE14538.1"/>
    </source>
</evidence>
<sequence>MRSSTSHPARRRSRYRSVSAAMKPSSTCVTRRGNA</sequence>
<reference evidence="2" key="2">
    <citation type="journal article" date="2015" name="Data Brief">
        <title>Shoot transcriptome of the giant reed, Arundo donax.</title>
        <authorList>
            <person name="Barrero R.A."/>
            <person name="Guerrero F.D."/>
            <person name="Moolhuijzen P."/>
            <person name="Goolsby J.A."/>
            <person name="Tidwell J."/>
            <person name="Bellgard S.E."/>
            <person name="Bellgard M.I."/>
        </authorList>
    </citation>
    <scope>NUCLEOTIDE SEQUENCE</scope>
    <source>
        <tissue evidence="2">Shoot tissue taken approximately 20 cm above the soil surface</tissue>
    </source>
</reference>